<feature type="domain" description="DUF7729" evidence="3">
    <location>
        <begin position="111"/>
        <end position="291"/>
    </location>
</feature>
<sequence length="375" mass="39593">MFTPPASPSPVRRSFHDSVLVPAPAPAPPPVRKSRGRALTVLVVCIPLLLILIALSSSHSTDASLNRFTRRQATSTASPAPPSSSASSPSSGAVPPVPTDPATASGLVPTPFPQPFDGSTIGSNFTTVACQTFFLNLTQSEQFRRCRPFSLLLSSSVQFNQAQQNTSLLTDILWGTCNTVTSSDDCQSLMDSLTTQIQSSCKADLQSQNALALQALTGFQVYTPMRNAACLVDQNTGAYCFAEAVAASSPSDFYFYELPYGNPLPKNTVPSCSSCIKSVLAIYASAVTDPTTQKALTSAAPSPSPAVDAVNANGTINVANIPLDNTYGPAAQLAIQQCGNIYAQQVIASAAHSLFFAAPWWWLLPLSFSCFTLLL</sequence>
<evidence type="ECO:0000313" key="4">
    <source>
        <dbReference type="EMBL" id="KZS87234.1"/>
    </source>
</evidence>
<gene>
    <name evidence="4" type="ORF">SISNIDRAFT_419905</name>
</gene>
<keyword evidence="5" id="KW-1185">Reference proteome</keyword>
<feature type="compositionally biased region" description="Low complexity" evidence="1">
    <location>
        <begin position="73"/>
        <end position="104"/>
    </location>
</feature>
<evidence type="ECO:0000313" key="5">
    <source>
        <dbReference type="Proteomes" id="UP000076722"/>
    </source>
</evidence>
<reference evidence="4 5" key="1">
    <citation type="journal article" date="2016" name="Mol. Biol. Evol.">
        <title>Comparative Genomics of Early-Diverging Mushroom-Forming Fungi Provides Insights into the Origins of Lignocellulose Decay Capabilities.</title>
        <authorList>
            <person name="Nagy L.G."/>
            <person name="Riley R."/>
            <person name="Tritt A."/>
            <person name="Adam C."/>
            <person name="Daum C."/>
            <person name="Floudas D."/>
            <person name="Sun H."/>
            <person name="Yadav J.S."/>
            <person name="Pangilinan J."/>
            <person name="Larsson K.H."/>
            <person name="Matsuura K."/>
            <person name="Barry K."/>
            <person name="Labutti K."/>
            <person name="Kuo R."/>
            <person name="Ohm R.A."/>
            <person name="Bhattacharya S.S."/>
            <person name="Shirouzu T."/>
            <person name="Yoshinaga Y."/>
            <person name="Martin F.M."/>
            <person name="Grigoriev I.V."/>
            <person name="Hibbett D.S."/>
        </authorList>
    </citation>
    <scope>NUCLEOTIDE SEQUENCE [LARGE SCALE GENOMIC DNA]</scope>
    <source>
        <strain evidence="4 5">HHB9708</strain>
    </source>
</reference>
<dbReference type="Pfam" id="PF24855">
    <property type="entry name" value="DUF7729"/>
    <property type="match status" value="1"/>
</dbReference>
<dbReference type="EMBL" id="KV419453">
    <property type="protein sequence ID" value="KZS87234.1"/>
    <property type="molecule type" value="Genomic_DNA"/>
</dbReference>
<dbReference type="AlphaFoldDB" id="A0A164N0D8"/>
<feature type="transmembrane region" description="Helical" evidence="2">
    <location>
        <begin position="38"/>
        <end position="57"/>
    </location>
</feature>
<organism evidence="4 5">
    <name type="scientific">Sistotremastrum niveocremeum HHB9708</name>
    <dbReference type="NCBI Taxonomy" id="1314777"/>
    <lineage>
        <taxon>Eukaryota</taxon>
        <taxon>Fungi</taxon>
        <taxon>Dikarya</taxon>
        <taxon>Basidiomycota</taxon>
        <taxon>Agaricomycotina</taxon>
        <taxon>Agaricomycetes</taxon>
        <taxon>Sistotremastrales</taxon>
        <taxon>Sistotremastraceae</taxon>
        <taxon>Sertulicium</taxon>
        <taxon>Sertulicium niveocremeum</taxon>
    </lineage>
</organism>
<accession>A0A164N0D8</accession>
<dbReference type="OrthoDB" id="2564812at2759"/>
<evidence type="ECO:0000256" key="1">
    <source>
        <dbReference type="SAM" id="MobiDB-lite"/>
    </source>
</evidence>
<keyword evidence="2" id="KW-1133">Transmembrane helix</keyword>
<dbReference type="Proteomes" id="UP000076722">
    <property type="component" value="Unassembled WGS sequence"/>
</dbReference>
<keyword evidence="2" id="KW-0472">Membrane</keyword>
<feature type="region of interest" description="Disordered" evidence="1">
    <location>
        <begin position="69"/>
        <end position="113"/>
    </location>
</feature>
<evidence type="ECO:0000259" key="3">
    <source>
        <dbReference type="Pfam" id="PF24855"/>
    </source>
</evidence>
<evidence type="ECO:0000256" key="2">
    <source>
        <dbReference type="SAM" id="Phobius"/>
    </source>
</evidence>
<name>A0A164N0D8_9AGAM</name>
<dbReference type="PANTHER" id="PTHR39460">
    <property type="entry name" value="EXPRESSED PROTEIN"/>
    <property type="match status" value="1"/>
</dbReference>
<proteinExistence type="predicted"/>
<keyword evidence="2" id="KW-0812">Transmembrane</keyword>
<dbReference type="InterPro" id="IPR056146">
    <property type="entry name" value="DUF7729"/>
</dbReference>
<dbReference type="PANTHER" id="PTHR39460:SF1">
    <property type="entry name" value="C6 TRANSCRIPTION FACTOR"/>
    <property type="match status" value="1"/>
</dbReference>
<protein>
    <recommendedName>
        <fullName evidence="3">DUF7729 domain-containing protein</fullName>
    </recommendedName>
</protein>